<dbReference type="Proteomes" id="UP001470230">
    <property type="component" value="Unassembled WGS sequence"/>
</dbReference>
<dbReference type="Gene3D" id="1.50.10.10">
    <property type="match status" value="1"/>
</dbReference>
<evidence type="ECO:0000256" key="6">
    <source>
        <dbReference type="ARBA" id="ARBA00031608"/>
    </source>
</evidence>
<dbReference type="PANTHER" id="PTHR15108">
    <property type="entry name" value="N-ACYLGLUCOSAMINE-2-EPIMERASE"/>
    <property type="match status" value="1"/>
</dbReference>
<dbReference type="SUPFAM" id="SSF48208">
    <property type="entry name" value="Six-hairpin glycosidases"/>
    <property type="match status" value="1"/>
</dbReference>
<reference evidence="11 12" key="1">
    <citation type="submission" date="2024-04" db="EMBL/GenBank/DDBJ databases">
        <title>Tritrichomonas musculus Genome.</title>
        <authorList>
            <person name="Alves-Ferreira E."/>
            <person name="Grigg M."/>
            <person name="Lorenzi H."/>
            <person name="Galac M."/>
        </authorList>
    </citation>
    <scope>NUCLEOTIDE SEQUENCE [LARGE SCALE GENOMIC DNA]</scope>
    <source>
        <strain evidence="11 12">EAF2021</strain>
    </source>
</reference>
<comment type="subunit">
    <text evidence="10">Homodimer. Forms a heterodimer with renin and inhibits its activity.</text>
</comment>
<keyword evidence="5" id="KW-0413">Isomerase</keyword>
<dbReference type="EMBL" id="JAPFFF010000005">
    <property type="protein sequence ID" value="KAK8890267.1"/>
    <property type="molecule type" value="Genomic_DNA"/>
</dbReference>
<organism evidence="11 12">
    <name type="scientific">Tritrichomonas musculus</name>
    <dbReference type="NCBI Taxonomy" id="1915356"/>
    <lineage>
        <taxon>Eukaryota</taxon>
        <taxon>Metamonada</taxon>
        <taxon>Parabasalia</taxon>
        <taxon>Tritrichomonadida</taxon>
        <taxon>Tritrichomonadidae</taxon>
        <taxon>Tritrichomonas</taxon>
    </lineage>
</organism>
<accession>A0ABR2KIL0</accession>
<evidence type="ECO:0000313" key="11">
    <source>
        <dbReference type="EMBL" id="KAK8890267.1"/>
    </source>
</evidence>
<dbReference type="InterPro" id="IPR028584">
    <property type="entry name" value="Cellobiose_2_epim"/>
</dbReference>
<evidence type="ECO:0000256" key="2">
    <source>
        <dbReference type="ARBA" id="ARBA00008558"/>
    </source>
</evidence>
<evidence type="ECO:0000256" key="7">
    <source>
        <dbReference type="ARBA" id="ARBA00031909"/>
    </source>
</evidence>
<dbReference type="HAMAP" id="MF_00929">
    <property type="entry name" value="Cellobiose_2_epim"/>
    <property type="match status" value="1"/>
</dbReference>
<comment type="catalytic activity">
    <reaction evidence="1">
        <text>D-cellobiose = beta-D-glucosyl-(1-&gt;4)-D-mannopyranose</text>
        <dbReference type="Rhea" id="RHEA:23384"/>
        <dbReference type="ChEBI" id="CHEBI:17057"/>
        <dbReference type="ChEBI" id="CHEBI:47931"/>
        <dbReference type="EC" id="5.1.3.11"/>
    </reaction>
</comment>
<dbReference type="EC" id="5.1.3.8" evidence="3"/>
<evidence type="ECO:0000313" key="12">
    <source>
        <dbReference type="Proteomes" id="UP001470230"/>
    </source>
</evidence>
<comment type="catalytic activity">
    <reaction evidence="9">
        <text>an N-acyl-D-glucosamine = an N-acyl-D-mannosamine</text>
        <dbReference type="Rhea" id="RHEA:19033"/>
        <dbReference type="ChEBI" id="CHEBI:16062"/>
        <dbReference type="ChEBI" id="CHEBI:17274"/>
        <dbReference type="EC" id="5.1.3.8"/>
    </reaction>
    <physiologicalReaction direction="left-to-right" evidence="9">
        <dbReference type="Rhea" id="RHEA:19034"/>
    </physiologicalReaction>
    <physiologicalReaction direction="right-to-left" evidence="9">
        <dbReference type="Rhea" id="RHEA:19035"/>
    </physiologicalReaction>
</comment>
<dbReference type="Pfam" id="PF07221">
    <property type="entry name" value="GlcNAc_2-epim"/>
    <property type="match status" value="1"/>
</dbReference>
<gene>
    <name evidence="11" type="ORF">M9Y10_035039</name>
</gene>
<protein>
    <recommendedName>
        <fullName evidence="4">N-acylglucosamine 2-epimerase</fullName>
        <ecNumber evidence="3">5.1.3.8</ecNumber>
    </recommendedName>
    <alternativeName>
        <fullName evidence="8">GlcNAc 2-epimerase</fullName>
    </alternativeName>
    <alternativeName>
        <fullName evidence="6">N-acetyl-D-glucosamine 2-epimerase</fullName>
    </alternativeName>
    <alternativeName>
        <fullName evidence="7">Renin-binding protein</fullName>
    </alternativeName>
</protein>
<sequence>MTNLDGVKKLRDETAHELETNILPYWMKHTVDPNGGFYGQINGKGELVPNAVKGGILNARILWTFASAYRIFKKEEYLTIAKRACREIIDKFYDKKNGGTFWSLDASGKPHETKKQIYQLGFAIYGLSEYSRATGDEESKEYAIKLYHDIESHSFDNEKNGYWEAFTEDWKDLSDLRLSEKDDNTPKTMNTHLHILEAYTCLYRIWKDPELEKQLKNLVNIFCDKILMSSGHLGLFFDENLKNLSPCVSYGHDIEASWLIDESAHVLGDQAVLQKTNSAIKKIAEASIEGFLGDGAGMIHEINTKTGEIDASREWWPQCESVIGFFNIYQRFHDPHYLQLAIQSWNFIKNHLIDKEKGEWFWSLYANGKINTDDDKCGFWKCPYHNGRMCMEIYERYHEMKA</sequence>
<dbReference type="InterPro" id="IPR012341">
    <property type="entry name" value="6hp_glycosidase-like_sf"/>
</dbReference>
<name>A0ABR2KIL0_9EUKA</name>
<evidence type="ECO:0000256" key="8">
    <source>
        <dbReference type="ARBA" id="ARBA00033215"/>
    </source>
</evidence>
<proteinExistence type="inferred from homology"/>
<evidence type="ECO:0000256" key="3">
    <source>
        <dbReference type="ARBA" id="ARBA00013176"/>
    </source>
</evidence>
<comment type="similarity">
    <text evidence="2">Belongs to the N-acylglucosamine 2-epimerase family.</text>
</comment>
<keyword evidence="12" id="KW-1185">Reference proteome</keyword>
<evidence type="ECO:0000256" key="9">
    <source>
        <dbReference type="ARBA" id="ARBA00034243"/>
    </source>
</evidence>
<evidence type="ECO:0000256" key="4">
    <source>
        <dbReference type="ARBA" id="ARBA00014959"/>
    </source>
</evidence>
<dbReference type="InterPro" id="IPR010819">
    <property type="entry name" value="AGE/CE"/>
</dbReference>
<dbReference type="InterPro" id="IPR008928">
    <property type="entry name" value="6-hairpin_glycosidase_sf"/>
</dbReference>
<comment type="caution">
    <text evidence="11">The sequence shown here is derived from an EMBL/GenBank/DDBJ whole genome shotgun (WGS) entry which is preliminary data.</text>
</comment>
<evidence type="ECO:0000256" key="1">
    <source>
        <dbReference type="ARBA" id="ARBA00001470"/>
    </source>
</evidence>
<evidence type="ECO:0000256" key="5">
    <source>
        <dbReference type="ARBA" id="ARBA00023235"/>
    </source>
</evidence>
<evidence type="ECO:0000256" key="10">
    <source>
        <dbReference type="ARBA" id="ARBA00046544"/>
    </source>
</evidence>